<accession>A0A495DF07</accession>
<evidence type="ECO:0000256" key="1">
    <source>
        <dbReference type="SAM" id="MobiDB-lite"/>
    </source>
</evidence>
<dbReference type="Proteomes" id="UP000273675">
    <property type="component" value="Unassembled WGS sequence"/>
</dbReference>
<name>A0A495DF07_9PROT</name>
<evidence type="ECO:0000313" key="4">
    <source>
        <dbReference type="EMBL" id="RKR00116.1"/>
    </source>
</evidence>
<dbReference type="SUPFAM" id="SSF110997">
    <property type="entry name" value="Sporulation related repeat"/>
    <property type="match status" value="1"/>
</dbReference>
<reference evidence="4 5" key="1">
    <citation type="submission" date="2018-10" db="EMBL/GenBank/DDBJ databases">
        <title>Genomic Encyclopedia of Type Strains, Phase IV (KMG-IV): sequencing the most valuable type-strain genomes for metagenomic binning, comparative biology and taxonomic classification.</title>
        <authorList>
            <person name="Goeker M."/>
        </authorList>
    </citation>
    <scope>NUCLEOTIDE SEQUENCE [LARGE SCALE GENOMIC DNA]</scope>
    <source>
        <strain evidence="4 5">DSM 4734</strain>
    </source>
</reference>
<sequence>MTDQDEESRIGAYAPPADEFATFDARDEDARRGLLLLTTALAAFVLFLGVVWSAYNQGLRDSGRDGAPRLIPNEEPYRERPVDPGGEETPDTNLEVYDRLTGEDGADDPVSVRPGPEEPLEETSRPALRVEQVDADDASANAPIETAELPDATPRQAPQRPERQPDPEPEIEVQQPARQPDPAPVDTRPDTPAGTATAGVDLSGSWVVQIASFRTEADAEAAWVAFRTRFSDISAGMAPDVASVEIEGRGTYHRLRIAAFGERGDAVSFCTTLQSRGQDCLVARR</sequence>
<evidence type="ECO:0000256" key="2">
    <source>
        <dbReference type="SAM" id="Phobius"/>
    </source>
</evidence>
<dbReference type="Gene3D" id="3.30.70.1070">
    <property type="entry name" value="Sporulation related repeat"/>
    <property type="match status" value="1"/>
</dbReference>
<dbReference type="GO" id="GO:0042834">
    <property type="term" value="F:peptidoglycan binding"/>
    <property type="evidence" value="ECO:0007669"/>
    <property type="project" value="InterPro"/>
</dbReference>
<dbReference type="RefSeq" id="WP_121210504.1">
    <property type="nucleotide sequence ID" value="NZ_RBIM01000003.1"/>
</dbReference>
<feature type="transmembrane region" description="Helical" evidence="2">
    <location>
        <begin position="34"/>
        <end position="55"/>
    </location>
</feature>
<feature type="domain" description="SPOR" evidence="3">
    <location>
        <begin position="200"/>
        <end position="285"/>
    </location>
</feature>
<feature type="region of interest" description="Disordered" evidence="1">
    <location>
        <begin position="59"/>
        <end position="199"/>
    </location>
</feature>
<keyword evidence="2" id="KW-0812">Transmembrane</keyword>
<protein>
    <submittedName>
        <fullName evidence="4">Sporulation related protein</fullName>
    </submittedName>
</protein>
<evidence type="ECO:0000313" key="5">
    <source>
        <dbReference type="Proteomes" id="UP000273675"/>
    </source>
</evidence>
<dbReference type="InterPro" id="IPR007730">
    <property type="entry name" value="SPOR-like_dom"/>
</dbReference>
<keyword evidence="2" id="KW-1133">Transmembrane helix</keyword>
<dbReference type="AlphaFoldDB" id="A0A495DF07"/>
<dbReference type="EMBL" id="RBIM01000003">
    <property type="protein sequence ID" value="RKR00116.1"/>
    <property type="molecule type" value="Genomic_DNA"/>
</dbReference>
<dbReference type="PROSITE" id="PS51724">
    <property type="entry name" value="SPOR"/>
    <property type="match status" value="1"/>
</dbReference>
<gene>
    <name evidence="4" type="ORF">C7435_1316</name>
</gene>
<dbReference type="Pfam" id="PF05036">
    <property type="entry name" value="SPOR"/>
    <property type="match status" value="1"/>
</dbReference>
<comment type="caution">
    <text evidence="4">The sequence shown here is derived from an EMBL/GenBank/DDBJ whole genome shotgun (WGS) entry which is preliminary data.</text>
</comment>
<dbReference type="InterPro" id="IPR036680">
    <property type="entry name" value="SPOR-like_sf"/>
</dbReference>
<evidence type="ECO:0000259" key="3">
    <source>
        <dbReference type="PROSITE" id="PS51724"/>
    </source>
</evidence>
<organism evidence="4 5">
    <name type="scientific">Maricaulis maris</name>
    <dbReference type="NCBI Taxonomy" id="74318"/>
    <lineage>
        <taxon>Bacteria</taxon>
        <taxon>Pseudomonadati</taxon>
        <taxon>Pseudomonadota</taxon>
        <taxon>Alphaproteobacteria</taxon>
        <taxon>Maricaulales</taxon>
        <taxon>Maricaulaceae</taxon>
        <taxon>Maricaulis</taxon>
    </lineage>
</organism>
<keyword evidence="2" id="KW-0472">Membrane</keyword>
<proteinExistence type="predicted"/>
<dbReference type="OrthoDB" id="8479416at2"/>